<accession>B7Q1Z9</accession>
<feature type="compositionally biased region" description="Polar residues" evidence="1">
    <location>
        <begin position="53"/>
        <end position="63"/>
    </location>
</feature>
<protein>
    <submittedName>
        <fullName evidence="2 3">Uncharacterized protein</fullName>
    </submittedName>
</protein>
<evidence type="ECO:0000313" key="3">
    <source>
        <dbReference type="EnsemblMetazoa" id="ISCW020055-PA"/>
    </source>
</evidence>
<keyword evidence="4" id="KW-1185">Reference proteome</keyword>
<reference evidence="3" key="2">
    <citation type="submission" date="2020-05" db="UniProtKB">
        <authorList>
            <consortium name="EnsemblMetazoa"/>
        </authorList>
    </citation>
    <scope>IDENTIFICATION</scope>
    <source>
        <strain evidence="3">wikel</strain>
    </source>
</reference>
<dbReference type="HOGENOM" id="CLU_2199841_0_0_1"/>
<proteinExistence type="predicted"/>
<dbReference type="Proteomes" id="UP000001555">
    <property type="component" value="Unassembled WGS sequence"/>
</dbReference>
<dbReference type="EMBL" id="ABJB010463523">
    <property type="status" value="NOT_ANNOTATED_CDS"/>
    <property type="molecule type" value="Genomic_DNA"/>
</dbReference>
<evidence type="ECO:0000313" key="4">
    <source>
        <dbReference type="Proteomes" id="UP000001555"/>
    </source>
</evidence>
<name>B7Q1Z9_IXOSC</name>
<dbReference type="VEuPathDB" id="VectorBase:ISCI020055"/>
<feature type="region of interest" description="Disordered" evidence="1">
    <location>
        <begin position="84"/>
        <end position="108"/>
    </location>
</feature>
<gene>
    <name evidence="2" type="ORF">IscW_ISCW020055</name>
</gene>
<dbReference type="EMBL" id="DS840466">
    <property type="protein sequence ID" value="EEC12871.1"/>
    <property type="molecule type" value="Genomic_DNA"/>
</dbReference>
<reference evidence="2 4" key="1">
    <citation type="submission" date="2008-03" db="EMBL/GenBank/DDBJ databases">
        <title>Annotation of Ixodes scapularis.</title>
        <authorList>
            <consortium name="Ixodes scapularis Genome Project Consortium"/>
            <person name="Caler E."/>
            <person name="Hannick L.I."/>
            <person name="Bidwell S."/>
            <person name="Joardar V."/>
            <person name="Thiagarajan M."/>
            <person name="Amedeo P."/>
            <person name="Galinsky K.J."/>
            <person name="Schobel S."/>
            <person name="Inman J."/>
            <person name="Hostetler J."/>
            <person name="Miller J."/>
            <person name="Hammond M."/>
            <person name="Megy K."/>
            <person name="Lawson D."/>
            <person name="Kodira C."/>
            <person name="Sutton G."/>
            <person name="Meyer J."/>
            <person name="Hill C.A."/>
            <person name="Birren B."/>
            <person name="Nene V."/>
            <person name="Collins F."/>
            <person name="Alarcon-Chaidez F."/>
            <person name="Wikel S."/>
            <person name="Strausberg R."/>
        </authorList>
    </citation>
    <scope>NUCLEOTIDE SEQUENCE [LARGE SCALE GENOMIC DNA]</scope>
    <source>
        <strain evidence="4">Wikel</strain>
        <strain evidence="2">Wikel colony</strain>
    </source>
</reference>
<feature type="region of interest" description="Disordered" evidence="1">
    <location>
        <begin position="1"/>
        <end position="66"/>
    </location>
</feature>
<feature type="compositionally biased region" description="Polar residues" evidence="1">
    <location>
        <begin position="1"/>
        <end position="12"/>
    </location>
</feature>
<dbReference type="PaxDb" id="6945-B7Q1Z9"/>
<dbReference type="EnsemblMetazoa" id="ISCW020055-RA">
    <property type="protein sequence ID" value="ISCW020055-PA"/>
    <property type="gene ID" value="ISCW020055"/>
</dbReference>
<dbReference type="InParanoid" id="B7Q1Z9"/>
<sequence length="108" mass="11379">MVCTSQRMSTSRHVAGSGVSEKGRSGLNLHFLSKEKKNPDSGFDPTNKKKTSTMELSSLTTPKNPEGFSTLGSVLLQLCTGCKSTEPRSGQEGVQTLLGGPSSTCQGE</sequence>
<evidence type="ECO:0000256" key="1">
    <source>
        <dbReference type="SAM" id="MobiDB-lite"/>
    </source>
</evidence>
<organism>
    <name type="scientific">Ixodes scapularis</name>
    <name type="common">Black-legged tick</name>
    <name type="synonym">Deer tick</name>
    <dbReference type="NCBI Taxonomy" id="6945"/>
    <lineage>
        <taxon>Eukaryota</taxon>
        <taxon>Metazoa</taxon>
        <taxon>Ecdysozoa</taxon>
        <taxon>Arthropoda</taxon>
        <taxon>Chelicerata</taxon>
        <taxon>Arachnida</taxon>
        <taxon>Acari</taxon>
        <taxon>Parasitiformes</taxon>
        <taxon>Ixodida</taxon>
        <taxon>Ixodoidea</taxon>
        <taxon>Ixodidae</taxon>
        <taxon>Ixodinae</taxon>
        <taxon>Ixodes</taxon>
    </lineage>
</organism>
<evidence type="ECO:0000313" key="2">
    <source>
        <dbReference type="EMBL" id="EEC12871.1"/>
    </source>
</evidence>
<dbReference type="AlphaFoldDB" id="B7Q1Z9"/>
<dbReference type="VEuPathDB" id="VectorBase:ISCW020055"/>